<comment type="caution">
    <text evidence="2">The sequence shown here is derived from an EMBL/GenBank/DDBJ whole genome shotgun (WGS) entry which is preliminary data.</text>
</comment>
<evidence type="ECO:0000313" key="3">
    <source>
        <dbReference type="Proteomes" id="UP000192578"/>
    </source>
</evidence>
<gene>
    <name evidence="2" type="ORF">BV898_00439</name>
</gene>
<keyword evidence="3" id="KW-1185">Reference proteome</keyword>
<accession>A0A1W0XDM0</accession>
<dbReference type="AlphaFoldDB" id="A0A1W0XDM0"/>
<keyword evidence="1" id="KW-0812">Transmembrane</keyword>
<evidence type="ECO:0000256" key="1">
    <source>
        <dbReference type="SAM" id="Phobius"/>
    </source>
</evidence>
<keyword evidence="1" id="KW-1133">Transmembrane helix</keyword>
<dbReference type="Proteomes" id="UP000192578">
    <property type="component" value="Unassembled WGS sequence"/>
</dbReference>
<protein>
    <submittedName>
        <fullName evidence="2">Uncharacterized protein</fullName>
    </submittedName>
</protein>
<keyword evidence="1" id="KW-0472">Membrane</keyword>
<feature type="transmembrane region" description="Helical" evidence="1">
    <location>
        <begin position="110"/>
        <end position="129"/>
    </location>
</feature>
<name>A0A1W0XDM0_HYPEX</name>
<proteinExistence type="predicted"/>
<sequence length="183" mass="19741">MSGRLTIDFPAEEKAPEHRARVAVIPKQSARAHRLIRRRFPLIISGLLQLSNGHGVPHCCRRLRTCHLASHLALITLTSLLLLTGLYRLLAAACLPTVRSCTRIHVDTAVVAILLELGLALATIITGIVKMSKSSGSAGEAPTSGDPQLRHFPKCGVGWYPTATQQLPNRYPTGSSVLVETDA</sequence>
<dbReference type="EMBL" id="MTYJ01000002">
    <property type="protein sequence ID" value="OQV25498.1"/>
    <property type="molecule type" value="Genomic_DNA"/>
</dbReference>
<feature type="transmembrane region" description="Helical" evidence="1">
    <location>
        <begin position="71"/>
        <end position="90"/>
    </location>
</feature>
<reference evidence="3" key="1">
    <citation type="submission" date="2017-01" db="EMBL/GenBank/DDBJ databases">
        <title>Comparative genomics of anhydrobiosis in the tardigrade Hypsibius dujardini.</title>
        <authorList>
            <person name="Yoshida Y."/>
            <person name="Koutsovoulos G."/>
            <person name="Laetsch D."/>
            <person name="Stevens L."/>
            <person name="Kumar S."/>
            <person name="Horikawa D."/>
            <person name="Ishino K."/>
            <person name="Komine S."/>
            <person name="Tomita M."/>
            <person name="Blaxter M."/>
            <person name="Arakawa K."/>
        </authorList>
    </citation>
    <scope>NUCLEOTIDE SEQUENCE [LARGE SCALE GENOMIC DNA]</scope>
    <source>
        <strain evidence="3">Z151</strain>
    </source>
</reference>
<evidence type="ECO:0000313" key="2">
    <source>
        <dbReference type="EMBL" id="OQV25498.1"/>
    </source>
</evidence>
<organism evidence="2 3">
    <name type="scientific">Hypsibius exemplaris</name>
    <name type="common">Freshwater tardigrade</name>
    <dbReference type="NCBI Taxonomy" id="2072580"/>
    <lineage>
        <taxon>Eukaryota</taxon>
        <taxon>Metazoa</taxon>
        <taxon>Ecdysozoa</taxon>
        <taxon>Tardigrada</taxon>
        <taxon>Eutardigrada</taxon>
        <taxon>Parachela</taxon>
        <taxon>Hypsibioidea</taxon>
        <taxon>Hypsibiidae</taxon>
        <taxon>Hypsibius</taxon>
    </lineage>
</organism>